<feature type="compositionally biased region" description="Low complexity" evidence="1">
    <location>
        <begin position="337"/>
        <end position="355"/>
    </location>
</feature>
<feature type="non-terminal residue" evidence="2">
    <location>
        <position position="413"/>
    </location>
</feature>
<accession>A0A0S4JGV9</accession>
<dbReference type="Proteomes" id="UP000051952">
    <property type="component" value="Unassembled WGS sequence"/>
</dbReference>
<evidence type="ECO:0000313" key="2">
    <source>
        <dbReference type="EMBL" id="CUG90689.1"/>
    </source>
</evidence>
<feature type="region of interest" description="Disordered" evidence="1">
    <location>
        <begin position="69"/>
        <end position="94"/>
    </location>
</feature>
<protein>
    <submittedName>
        <fullName evidence="2">Uncharacterized protein</fullName>
    </submittedName>
</protein>
<keyword evidence="3" id="KW-1185">Reference proteome</keyword>
<proteinExistence type="predicted"/>
<organism evidence="2 3">
    <name type="scientific">Bodo saltans</name>
    <name type="common">Flagellated protozoan</name>
    <dbReference type="NCBI Taxonomy" id="75058"/>
    <lineage>
        <taxon>Eukaryota</taxon>
        <taxon>Discoba</taxon>
        <taxon>Euglenozoa</taxon>
        <taxon>Kinetoplastea</taxon>
        <taxon>Metakinetoplastina</taxon>
        <taxon>Eubodonida</taxon>
        <taxon>Bodonidae</taxon>
        <taxon>Bodo</taxon>
    </lineage>
</organism>
<dbReference type="VEuPathDB" id="TriTrypDB:BSAL_28305"/>
<reference evidence="3" key="1">
    <citation type="submission" date="2015-09" db="EMBL/GenBank/DDBJ databases">
        <authorList>
            <consortium name="Pathogen Informatics"/>
        </authorList>
    </citation>
    <scope>NUCLEOTIDE SEQUENCE [LARGE SCALE GENOMIC DNA]</scope>
    <source>
        <strain evidence="3">Lake Konstanz</strain>
    </source>
</reference>
<name>A0A0S4JGV9_BODSA</name>
<feature type="region of interest" description="Disordered" evidence="1">
    <location>
        <begin position="335"/>
        <end position="355"/>
    </location>
</feature>
<dbReference type="AlphaFoldDB" id="A0A0S4JGV9"/>
<sequence>MGNTCVSCVSEGAPPSTTSEHCKIPKRKRSSTTTTLISSPTAEVVSTANSNFTTTTTIHTNSNLTPLSIRRCRSSSNPTTQDGDGGAASPLATLSTRVPRSSSLSSVVLRCSIQSVNTVVPEEVPAPPQFAHIRTTTDGATTNNSVWSAETFSGLPPHLSAVHDNGSGDASMGDFVLPRSSSMEHSCGGGGGRVSHLHTADSRQQIVFSRPPPLTSFAAPSSVAPSVVVTIAPPSPRMFMPPASFVSDYNTTCPKTPRSANNNSNAMIRRVVGEEFYDDVDDALGAVSNPLKLPVDQQDSHFYDNARNLHCASMLSPSAAIPATLATSGLAMKHAPSSSWHTSSSPGSLSRWSSSRSSPVILTSSSRDASPPARVVVIDADRCKVPEGGVTTSSSTVATPSCLSPVYGGSNAT</sequence>
<feature type="region of interest" description="Disordered" evidence="1">
    <location>
        <begin position="1"/>
        <end position="36"/>
    </location>
</feature>
<evidence type="ECO:0000256" key="1">
    <source>
        <dbReference type="SAM" id="MobiDB-lite"/>
    </source>
</evidence>
<gene>
    <name evidence="2" type="ORF">BSAL_28305</name>
</gene>
<evidence type="ECO:0000313" key="3">
    <source>
        <dbReference type="Proteomes" id="UP000051952"/>
    </source>
</evidence>
<dbReference type="EMBL" id="CYKH01001857">
    <property type="protein sequence ID" value="CUG90689.1"/>
    <property type="molecule type" value="Genomic_DNA"/>
</dbReference>